<comment type="caution">
    <text evidence="1">The sequence shown here is derived from an EMBL/GenBank/DDBJ whole genome shotgun (WGS) entry which is preliminary data.</text>
</comment>
<proteinExistence type="predicted"/>
<gene>
    <name evidence="1" type="ORF">P879_08984</name>
</gene>
<organism evidence="1 2">
    <name type="scientific">Paragonimus westermani</name>
    <dbReference type="NCBI Taxonomy" id="34504"/>
    <lineage>
        <taxon>Eukaryota</taxon>
        <taxon>Metazoa</taxon>
        <taxon>Spiralia</taxon>
        <taxon>Lophotrochozoa</taxon>
        <taxon>Platyhelminthes</taxon>
        <taxon>Trematoda</taxon>
        <taxon>Digenea</taxon>
        <taxon>Plagiorchiida</taxon>
        <taxon>Troglotremata</taxon>
        <taxon>Troglotrematidae</taxon>
        <taxon>Paragonimus</taxon>
    </lineage>
</organism>
<sequence>MSRPVCSTHRGYVDEIERVVPGDIKLNAALAYTEVNGRCKDGMYQCLFHVNYMITHHEDCSNSFARGNITIGEKMIDKVRGWWNTVNP</sequence>
<reference evidence="1 2" key="1">
    <citation type="submission" date="2019-07" db="EMBL/GenBank/DDBJ databases">
        <title>Annotation for the trematode Paragonimus westermani.</title>
        <authorList>
            <person name="Choi Y.-J."/>
        </authorList>
    </citation>
    <scope>NUCLEOTIDE SEQUENCE [LARGE SCALE GENOMIC DNA]</scope>
    <source>
        <strain evidence="1">180907_Pwestermani</strain>
    </source>
</reference>
<accession>A0A8T0DAJ4</accession>
<name>A0A8T0DAJ4_9TREM</name>
<keyword evidence="2" id="KW-1185">Reference proteome</keyword>
<protein>
    <submittedName>
        <fullName evidence="1">Uncharacterized protein</fullName>
    </submittedName>
</protein>
<dbReference type="OrthoDB" id="1662883at2759"/>
<dbReference type="Proteomes" id="UP000699462">
    <property type="component" value="Unassembled WGS sequence"/>
</dbReference>
<dbReference type="AlphaFoldDB" id="A0A8T0DAJ4"/>
<evidence type="ECO:0000313" key="2">
    <source>
        <dbReference type="Proteomes" id="UP000699462"/>
    </source>
</evidence>
<evidence type="ECO:0000313" key="1">
    <source>
        <dbReference type="EMBL" id="KAF8564366.1"/>
    </source>
</evidence>
<dbReference type="EMBL" id="JTDF01008907">
    <property type="protein sequence ID" value="KAF8564366.1"/>
    <property type="molecule type" value="Genomic_DNA"/>
</dbReference>